<dbReference type="AlphaFoldDB" id="A0A7S4IL90"/>
<accession>A0A7S4IL90</accession>
<feature type="compositionally biased region" description="Polar residues" evidence="1">
    <location>
        <begin position="218"/>
        <end position="227"/>
    </location>
</feature>
<name>A0A7S4IL90_9STRA</name>
<feature type="region of interest" description="Disordered" evidence="1">
    <location>
        <begin position="1"/>
        <end position="29"/>
    </location>
</feature>
<feature type="compositionally biased region" description="Polar residues" evidence="1">
    <location>
        <begin position="11"/>
        <end position="22"/>
    </location>
</feature>
<evidence type="ECO:0000256" key="1">
    <source>
        <dbReference type="SAM" id="MobiDB-lite"/>
    </source>
</evidence>
<organism evidence="2">
    <name type="scientific">Odontella aurita</name>
    <dbReference type="NCBI Taxonomy" id="265563"/>
    <lineage>
        <taxon>Eukaryota</taxon>
        <taxon>Sar</taxon>
        <taxon>Stramenopiles</taxon>
        <taxon>Ochrophyta</taxon>
        <taxon>Bacillariophyta</taxon>
        <taxon>Mediophyceae</taxon>
        <taxon>Biddulphiophycidae</taxon>
        <taxon>Eupodiscales</taxon>
        <taxon>Odontellaceae</taxon>
        <taxon>Odontella</taxon>
    </lineage>
</organism>
<feature type="region of interest" description="Disordered" evidence="1">
    <location>
        <begin position="190"/>
        <end position="227"/>
    </location>
</feature>
<gene>
    <name evidence="2" type="ORF">OAUR00152_LOCUS12657</name>
</gene>
<sequence length="331" mass="37147">MVPPPRGDGNGTNETDPSMTHEPTSKAPIEMTRPVVRDIHLALVSSLQSIASSALLGTPQSIKSSCLSPDLFPLAFCRKLRLPILHRPMSCSCDKLINIYGDHHFDCQNHSKMVLHNRTRDAYFIAFRRVAPYCQVVERSDNILLDPTGLAHHYPRKRPADVALRLTHKLFHILEIDFTIAGTPNAAATFKDQPRKNSSNLRNKEIHKWRGTTRTKSNKPNADGTTHDTVLGKSIIQDLLRQVVILVPTAFDPFITCGDAFRRHIAPEWIPHHYSRPDFGRADGANIGYRISRTSRQSHIRGLFHSDDEGWKATHGRKMFGSAYLDASPSA</sequence>
<dbReference type="EMBL" id="HBKQ01018668">
    <property type="protein sequence ID" value="CAE2232900.1"/>
    <property type="molecule type" value="Transcribed_RNA"/>
</dbReference>
<reference evidence="2" key="1">
    <citation type="submission" date="2021-01" db="EMBL/GenBank/DDBJ databases">
        <authorList>
            <person name="Corre E."/>
            <person name="Pelletier E."/>
            <person name="Niang G."/>
            <person name="Scheremetjew M."/>
            <person name="Finn R."/>
            <person name="Kale V."/>
            <person name="Holt S."/>
            <person name="Cochrane G."/>
            <person name="Meng A."/>
            <person name="Brown T."/>
            <person name="Cohen L."/>
        </authorList>
    </citation>
    <scope>NUCLEOTIDE SEQUENCE</scope>
    <source>
        <strain evidence="2">Isolate 1302-5</strain>
    </source>
</reference>
<protein>
    <submittedName>
        <fullName evidence="2">Uncharacterized protein</fullName>
    </submittedName>
</protein>
<evidence type="ECO:0000313" key="2">
    <source>
        <dbReference type="EMBL" id="CAE2232900.1"/>
    </source>
</evidence>
<proteinExistence type="predicted"/>